<reference evidence="2 3" key="1">
    <citation type="submission" date="2017-05" db="EMBL/GenBank/DDBJ databases">
        <authorList>
            <person name="Varghese N."/>
            <person name="Submissions S."/>
        </authorList>
    </citation>
    <scope>NUCLEOTIDE SEQUENCE [LARGE SCALE GENOMIC DNA]</scope>
    <source>
        <strain evidence="2 3">DSM 21194</strain>
    </source>
</reference>
<evidence type="ECO:0000313" key="3">
    <source>
        <dbReference type="Proteomes" id="UP000317593"/>
    </source>
</evidence>
<organism evidence="2 3">
    <name type="scientific">Fodinibius sediminis</name>
    <dbReference type="NCBI Taxonomy" id="1214077"/>
    <lineage>
        <taxon>Bacteria</taxon>
        <taxon>Pseudomonadati</taxon>
        <taxon>Balneolota</taxon>
        <taxon>Balneolia</taxon>
        <taxon>Balneolales</taxon>
        <taxon>Balneolaceae</taxon>
        <taxon>Fodinibius</taxon>
    </lineage>
</organism>
<sequence>MKPFNIKKIAILAFSCSVIFVSILIAQAQEAINGNEPISIETAMTFQSDILEEECRILVRLPEGWL</sequence>
<evidence type="ECO:0000313" key="2">
    <source>
        <dbReference type="EMBL" id="SMO69453.1"/>
    </source>
</evidence>
<gene>
    <name evidence="2" type="ORF">SAMN06265218_109192</name>
</gene>
<dbReference type="Proteomes" id="UP000317593">
    <property type="component" value="Unassembled WGS sequence"/>
</dbReference>
<keyword evidence="3" id="KW-1185">Reference proteome</keyword>
<dbReference type="EMBL" id="FXTH01000009">
    <property type="protein sequence ID" value="SMO69453.1"/>
    <property type="molecule type" value="Genomic_DNA"/>
</dbReference>
<evidence type="ECO:0000256" key="1">
    <source>
        <dbReference type="SAM" id="SignalP"/>
    </source>
</evidence>
<proteinExistence type="predicted"/>
<keyword evidence="1" id="KW-0732">Signal</keyword>
<feature type="signal peptide" evidence="1">
    <location>
        <begin position="1"/>
        <end position="28"/>
    </location>
</feature>
<dbReference type="RefSeq" id="WP_142714766.1">
    <property type="nucleotide sequence ID" value="NZ_FXTH01000009.1"/>
</dbReference>
<dbReference type="AlphaFoldDB" id="A0A521DCQ3"/>
<name>A0A521DCQ3_9BACT</name>
<feature type="chain" id="PRO_5022003911" evidence="1">
    <location>
        <begin position="29"/>
        <end position="66"/>
    </location>
</feature>
<protein>
    <submittedName>
        <fullName evidence="2">Uncharacterized protein</fullName>
    </submittedName>
</protein>
<accession>A0A521DCQ3</accession>